<proteinExistence type="predicted"/>
<dbReference type="InterPro" id="IPR000160">
    <property type="entry name" value="GGDEF_dom"/>
</dbReference>
<name>A0A844Y4W5_9SPHN</name>
<evidence type="ECO:0000259" key="3">
    <source>
        <dbReference type="PROSITE" id="PS50887"/>
    </source>
</evidence>
<dbReference type="SUPFAM" id="SSF55073">
    <property type="entry name" value="Nucleotide cyclase"/>
    <property type="match status" value="1"/>
</dbReference>
<dbReference type="GO" id="GO:0071111">
    <property type="term" value="F:cyclic-guanylate-specific phosphodiesterase activity"/>
    <property type="evidence" value="ECO:0007669"/>
    <property type="project" value="InterPro"/>
</dbReference>
<evidence type="ECO:0000259" key="2">
    <source>
        <dbReference type="PROSITE" id="PS50883"/>
    </source>
</evidence>
<dbReference type="InterPro" id="IPR050706">
    <property type="entry name" value="Cyclic-di-GMP_PDE-like"/>
</dbReference>
<dbReference type="InterPro" id="IPR001633">
    <property type="entry name" value="EAL_dom"/>
</dbReference>
<dbReference type="Pfam" id="PF00563">
    <property type="entry name" value="EAL"/>
    <property type="match status" value="1"/>
</dbReference>
<dbReference type="InterPro" id="IPR043128">
    <property type="entry name" value="Rev_trsase/Diguanyl_cyclase"/>
</dbReference>
<feature type="region of interest" description="Disordered" evidence="1">
    <location>
        <begin position="1"/>
        <end position="23"/>
    </location>
</feature>
<dbReference type="RefSeq" id="WP_160660050.1">
    <property type="nucleotide sequence ID" value="NZ_BAABDV010000001.1"/>
</dbReference>
<evidence type="ECO:0000313" key="4">
    <source>
        <dbReference type="EMBL" id="MXO53164.1"/>
    </source>
</evidence>
<protein>
    <submittedName>
        <fullName evidence="4">EAL domain-containing protein</fullName>
    </submittedName>
</protein>
<dbReference type="CDD" id="cd01948">
    <property type="entry name" value="EAL"/>
    <property type="match status" value="1"/>
</dbReference>
<organism evidence="4 5">
    <name type="scientific">Qipengyuania pelagi</name>
    <dbReference type="NCBI Taxonomy" id="994320"/>
    <lineage>
        <taxon>Bacteria</taxon>
        <taxon>Pseudomonadati</taxon>
        <taxon>Pseudomonadota</taxon>
        <taxon>Alphaproteobacteria</taxon>
        <taxon>Sphingomonadales</taxon>
        <taxon>Erythrobacteraceae</taxon>
        <taxon>Qipengyuania</taxon>
    </lineage>
</organism>
<evidence type="ECO:0000313" key="5">
    <source>
        <dbReference type="Proteomes" id="UP000430272"/>
    </source>
</evidence>
<dbReference type="SMART" id="SM00267">
    <property type="entry name" value="GGDEF"/>
    <property type="match status" value="1"/>
</dbReference>
<sequence>MASLADTSSRDGTVPNGQDSLTGLSDLAQARQTMQRWQRDWPDGGPPFPMRAMLIAIGRIDRVNVAYGETTGDGVLIEIAQRIRHFAEDELESGVWLAARISGDSFLLAAREDCSRERWQWLAEALADAIAMPIVDSCTSHSLRLWPRFALMRARAGDDADSILDTLAETAVRMRSSNGERIAWASEDLDQQGLSNQQLEADLLAAIDRDEIEVLFQPQYRVGDNRLVGAEALARWQHPTLGRIGAGLLFTIAERADHVAQLSRHIARRALDGARDWPEGLCLSINVTSADLAAGSFARDFIALVEASALEPDHVTLEITEQVLLADLDRTREILDELKAVGINLSLDDFGAGYCNFRYLKVLPLDCLKLDRAMIDGVLDDKRDLAVLRAIVAMAKALDLRVVAEGVEKDEQLALIAREGVETYQGFLRAEPMGAEDFVRLARG</sequence>
<dbReference type="Pfam" id="PF00990">
    <property type="entry name" value="GGDEF"/>
    <property type="match status" value="1"/>
</dbReference>
<comment type="caution">
    <text evidence="4">The sequence shown here is derived from an EMBL/GenBank/DDBJ whole genome shotgun (WGS) entry which is preliminary data.</text>
</comment>
<reference evidence="4 5" key="1">
    <citation type="submission" date="2019-12" db="EMBL/GenBank/DDBJ databases">
        <title>Genomic-based taxomic classification of the family Erythrobacteraceae.</title>
        <authorList>
            <person name="Xu L."/>
        </authorList>
    </citation>
    <scope>NUCLEOTIDE SEQUENCE [LARGE SCALE GENOMIC DNA]</scope>
    <source>
        <strain evidence="4 5">JCM 17468</strain>
    </source>
</reference>
<dbReference type="PROSITE" id="PS50887">
    <property type="entry name" value="GGDEF"/>
    <property type="match status" value="1"/>
</dbReference>
<dbReference type="Gene3D" id="3.20.20.450">
    <property type="entry name" value="EAL domain"/>
    <property type="match status" value="1"/>
</dbReference>
<dbReference type="InterPro" id="IPR035919">
    <property type="entry name" value="EAL_sf"/>
</dbReference>
<accession>A0A844Y4W5</accession>
<dbReference type="PANTHER" id="PTHR33121:SF79">
    <property type="entry name" value="CYCLIC DI-GMP PHOSPHODIESTERASE PDED-RELATED"/>
    <property type="match status" value="1"/>
</dbReference>
<dbReference type="SMART" id="SM00052">
    <property type="entry name" value="EAL"/>
    <property type="match status" value="1"/>
</dbReference>
<gene>
    <name evidence="4" type="ORF">GRI47_03955</name>
</gene>
<dbReference type="InterPro" id="IPR029787">
    <property type="entry name" value="Nucleotide_cyclase"/>
</dbReference>
<keyword evidence="5" id="KW-1185">Reference proteome</keyword>
<evidence type="ECO:0000256" key="1">
    <source>
        <dbReference type="SAM" id="MobiDB-lite"/>
    </source>
</evidence>
<dbReference type="SUPFAM" id="SSF141868">
    <property type="entry name" value="EAL domain-like"/>
    <property type="match status" value="1"/>
</dbReference>
<dbReference type="PROSITE" id="PS50883">
    <property type="entry name" value="EAL"/>
    <property type="match status" value="1"/>
</dbReference>
<dbReference type="Gene3D" id="3.30.70.270">
    <property type="match status" value="1"/>
</dbReference>
<dbReference type="EMBL" id="WTYD01000001">
    <property type="protein sequence ID" value="MXO53164.1"/>
    <property type="molecule type" value="Genomic_DNA"/>
</dbReference>
<dbReference type="Proteomes" id="UP000430272">
    <property type="component" value="Unassembled WGS sequence"/>
</dbReference>
<dbReference type="PANTHER" id="PTHR33121">
    <property type="entry name" value="CYCLIC DI-GMP PHOSPHODIESTERASE PDEF"/>
    <property type="match status" value="1"/>
</dbReference>
<feature type="domain" description="EAL" evidence="2">
    <location>
        <begin position="196"/>
        <end position="444"/>
    </location>
</feature>
<dbReference type="AlphaFoldDB" id="A0A844Y4W5"/>
<feature type="domain" description="GGDEF" evidence="3">
    <location>
        <begin position="48"/>
        <end position="187"/>
    </location>
</feature>
<dbReference type="OrthoDB" id="9814202at2"/>